<dbReference type="Proteomes" id="UP000067434">
    <property type="component" value="Chromosome"/>
</dbReference>
<keyword evidence="1" id="KW-0812">Transmembrane</keyword>
<evidence type="ECO:0000313" key="3">
    <source>
        <dbReference type="Proteomes" id="UP000067434"/>
    </source>
</evidence>
<dbReference type="AlphaFoldDB" id="A0A0F7FJ93"/>
<protein>
    <recommendedName>
        <fullName evidence="4">Archaeal Type IV pilin N-terminal domain-containing protein</fullName>
    </recommendedName>
</protein>
<dbReference type="GeneID" id="25402011"/>
<keyword evidence="1" id="KW-1133">Transmembrane helix</keyword>
<dbReference type="PATRIC" id="fig|1550241.5.peg.1496"/>
<sequence length="145" mass="14647">MTRRRAAIPPIVTVIIIIASVVAAALVAYFLYASTARGTRATLVSVVGQPTVYANGSLYVTLKNDGTAPLGLTGSLIVVGDVNKNPVTFTFAGCLGGATSLDPGRSLSCKYSAGAGFNLGNIPDGALATLQTADGTQVSFAVAKP</sequence>
<keyword evidence="1" id="KW-0472">Membrane</keyword>
<reference evidence="2 3" key="1">
    <citation type="journal article" date="2015" name="Stand. Genomic Sci.">
        <title>Complete genome sequence of and proposal of Thermofilum uzonense sp. nov. a novel hyperthermophilic crenarchaeon and emended description of the genus Thermofilum.</title>
        <authorList>
            <person name="Toshchakov S.V."/>
            <person name="Korzhenkov A.A."/>
            <person name="Samarov N.I."/>
            <person name="Mazunin I.O."/>
            <person name="Mozhey O.I."/>
            <person name="Shmyr I.S."/>
            <person name="Derbikova K.S."/>
            <person name="Taranov E.A."/>
            <person name="Dominova I.N."/>
            <person name="Bonch-Osmolovskaya E.A."/>
            <person name="Patrushev M.V."/>
            <person name="Podosokorskaya O.A."/>
            <person name="Kublanov I.V."/>
        </authorList>
    </citation>
    <scope>NUCLEOTIDE SEQUENCE [LARGE SCALE GENOMIC DNA]</scope>
    <source>
        <strain evidence="2 3">1807-2</strain>
    </source>
</reference>
<dbReference type="KEGG" id="thf:MA03_07230"/>
<dbReference type="EMBL" id="CP009961">
    <property type="protein sequence ID" value="AKG39072.1"/>
    <property type="molecule type" value="Genomic_DNA"/>
</dbReference>
<name>A0A0F7FJ93_9CREN</name>
<dbReference type="HOGENOM" id="CLU_1782590_0_0_2"/>
<evidence type="ECO:0000313" key="2">
    <source>
        <dbReference type="EMBL" id="AKG39072.1"/>
    </source>
</evidence>
<accession>A0A0F7FJ93</accession>
<gene>
    <name evidence="2" type="ORF">MA03_07230</name>
</gene>
<dbReference type="STRING" id="1550241.MA03_07230"/>
<proteinExistence type="predicted"/>
<keyword evidence="3" id="KW-1185">Reference proteome</keyword>
<evidence type="ECO:0008006" key="4">
    <source>
        <dbReference type="Google" id="ProtNLM"/>
    </source>
</evidence>
<dbReference type="RefSeq" id="WP_052884608.1">
    <property type="nucleotide sequence ID" value="NZ_CP009961.1"/>
</dbReference>
<evidence type="ECO:0000256" key="1">
    <source>
        <dbReference type="SAM" id="Phobius"/>
    </source>
</evidence>
<organism evidence="2 3">
    <name type="scientific">Infirmifilum uzonense</name>
    <dbReference type="NCBI Taxonomy" id="1550241"/>
    <lineage>
        <taxon>Archaea</taxon>
        <taxon>Thermoproteota</taxon>
        <taxon>Thermoprotei</taxon>
        <taxon>Thermofilales</taxon>
        <taxon>Thermofilaceae</taxon>
        <taxon>Infirmifilum</taxon>
    </lineage>
</organism>
<feature type="transmembrane region" description="Helical" evidence="1">
    <location>
        <begin position="12"/>
        <end position="32"/>
    </location>
</feature>